<comment type="similarity">
    <text evidence="7">Belongs to the TRAP transporter small permease family.</text>
</comment>
<keyword evidence="4 7" id="KW-0812">Transmembrane</keyword>
<name>A0ABY5MLS2_9HYPH</name>
<dbReference type="EMBL" id="CP030941">
    <property type="protein sequence ID" value="UUP18181.1"/>
    <property type="molecule type" value="Genomic_DNA"/>
</dbReference>
<gene>
    <name evidence="9" type="ORF">NTH_02661</name>
</gene>
<dbReference type="Pfam" id="PF04290">
    <property type="entry name" value="DctQ"/>
    <property type="match status" value="1"/>
</dbReference>
<reference evidence="9 10" key="1">
    <citation type="submission" date="2018-07" db="EMBL/GenBank/DDBJ databases">
        <title>Genome sequence of Nitratireductor thuwali#1536.</title>
        <authorList>
            <person name="Michoud G."/>
            <person name="Merlino G."/>
            <person name="Sefrji F.O."/>
            <person name="Daffonchio D."/>
        </authorList>
    </citation>
    <scope>NUCLEOTIDE SEQUENCE [LARGE SCALE GENOMIC DNA]</scope>
    <source>
        <strain evidence="10">Nit1536</strain>
    </source>
</reference>
<feature type="transmembrane region" description="Helical" evidence="7">
    <location>
        <begin position="12"/>
        <end position="34"/>
    </location>
</feature>
<keyword evidence="6 7" id="KW-0472">Membrane</keyword>
<comment type="function">
    <text evidence="7">Part of the tripartite ATP-independent periplasmic (TRAP) transport system.</text>
</comment>
<keyword evidence="3" id="KW-1003">Cell membrane</keyword>
<evidence type="ECO:0000313" key="9">
    <source>
        <dbReference type="EMBL" id="UUP18181.1"/>
    </source>
</evidence>
<evidence type="ECO:0000256" key="5">
    <source>
        <dbReference type="ARBA" id="ARBA00022989"/>
    </source>
</evidence>
<keyword evidence="10" id="KW-1185">Reference proteome</keyword>
<feature type="transmembrane region" description="Helical" evidence="7">
    <location>
        <begin position="127"/>
        <end position="154"/>
    </location>
</feature>
<dbReference type="InterPro" id="IPR055348">
    <property type="entry name" value="DctQ"/>
</dbReference>
<accession>A0ABY5MLS2</accession>
<comment type="subcellular location">
    <subcellularLocation>
        <location evidence="7">Cell inner membrane</location>
        <topology evidence="7">Multi-pass membrane protein</topology>
    </subcellularLocation>
    <subcellularLocation>
        <location evidence="1">Cell membrane</location>
        <topology evidence="1">Multi-pass membrane protein</topology>
    </subcellularLocation>
</comment>
<evidence type="ECO:0000256" key="2">
    <source>
        <dbReference type="ARBA" id="ARBA00022448"/>
    </source>
</evidence>
<evidence type="ECO:0000256" key="6">
    <source>
        <dbReference type="ARBA" id="ARBA00023136"/>
    </source>
</evidence>
<evidence type="ECO:0000259" key="8">
    <source>
        <dbReference type="Pfam" id="PF04290"/>
    </source>
</evidence>
<organism evidence="9 10">
    <name type="scientific">Nitratireductor thuwali</name>
    <dbReference type="NCBI Taxonomy" id="2267699"/>
    <lineage>
        <taxon>Bacteria</taxon>
        <taxon>Pseudomonadati</taxon>
        <taxon>Pseudomonadota</taxon>
        <taxon>Alphaproteobacteria</taxon>
        <taxon>Hyphomicrobiales</taxon>
        <taxon>Phyllobacteriaceae</taxon>
        <taxon>Nitratireductor</taxon>
    </lineage>
</organism>
<evidence type="ECO:0000256" key="4">
    <source>
        <dbReference type="ARBA" id="ARBA00022692"/>
    </source>
</evidence>
<evidence type="ECO:0000313" key="10">
    <source>
        <dbReference type="Proteomes" id="UP001342418"/>
    </source>
</evidence>
<evidence type="ECO:0000256" key="1">
    <source>
        <dbReference type="ARBA" id="ARBA00004651"/>
    </source>
</evidence>
<feature type="transmembrane region" description="Helical" evidence="7">
    <location>
        <begin position="87"/>
        <end position="107"/>
    </location>
</feature>
<evidence type="ECO:0000256" key="3">
    <source>
        <dbReference type="ARBA" id="ARBA00022475"/>
    </source>
</evidence>
<keyword evidence="5 7" id="KW-1133">Transmembrane helix</keyword>
<dbReference type="Proteomes" id="UP001342418">
    <property type="component" value="Chromosome"/>
</dbReference>
<feature type="domain" description="Tripartite ATP-independent periplasmic transporters DctQ component" evidence="8">
    <location>
        <begin position="41"/>
        <end position="157"/>
    </location>
</feature>
<comment type="subunit">
    <text evidence="7">The complex comprises the extracytoplasmic solute receptor protein and the two transmembrane proteins.</text>
</comment>
<sequence length="168" mass="17707">MMARLTAILRRAIEYWAIAGGIVLLGVVLVNALSLTSFIVAGSPFPGDFEIVEVGVAVAVFAFLPYCQLSGANVTADIFTSGAGPRLLAGLTAVASAVAALFAAFLFSRMHAGFHDLRLYEETTAIYQFPIWAAYIPILVSIALLFAAALITFVDALGGRIPEEGGPR</sequence>
<protein>
    <recommendedName>
        <fullName evidence="7">TRAP transporter small permease protein</fullName>
    </recommendedName>
</protein>
<evidence type="ECO:0000256" key="7">
    <source>
        <dbReference type="RuleBase" id="RU369079"/>
    </source>
</evidence>
<keyword evidence="7" id="KW-0997">Cell inner membrane</keyword>
<feature type="transmembrane region" description="Helical" evidence="7">
    <location>
        <begin position="54"/>
        <end position="75"/>
    </location>
</feature>
<proteinExistence type="inferred from homology"/>
<keyword evidence="2 7" id="KW-0813">Transport</keyword>